<protein>
    <submittedName>
        <fullName evidence="2">Ovule protein</fullName>
    </submittedName>
</protein>
<reference evidence="2" key="1">
    <citation type="submission" date="2016-11" db="UniProtKB">
        <authorList>
            <consortium name="WormBaseParasite"/>
        </authorList>
    </citation>
    <scope>IDENTIFICATION</scope>
</reference>
<proteinExistence type="predicted"/>
<evidence type="ECO:0000313" key="2">
    <source>
        <dbReference type="WBParaSite" id="Hba_06894"/>
    </source>
</evidence>
<keyword evidence="1" id="KW-1185">Reference proteome</keyword>
<evidence type="ECO:0000313" key="1">
    <source>
        <dbReference type="Proteomes" id="UP000095283"/>
    </source>
</evidence>
<name>A0A1I7WP12_HETBA</name>
<accession>A0A1I7WP12</accession>
<sequence>MIRWTNKGMLLIRYVTSSHLDTAFAEHTQDSFKHLTLNEELSSEIAYAQSAPIKATNKLKCEEEEQISEDIWPNALRSSQYYCFMKHCRAGITHSMNRKRDPKACGKFSESTITYGSSTSERPLKYYVTCKHYSSIALRVATEKILSTSL</sequence>
<dbReference type="WBParaSite" id="Hba_06894">
    <property type="protein sequence ID" value="Hba_06894"/>
    <property type="gene ID" value="Hba_06894"/>
</dbReference>
<dbReference type="Proteomes" id="UP000095283">
    <property type="component" value="Unplaced"/>
</dbReference>
<organism evidence="1 2">
    <name type="scientific">Heterorhabditis bacteriophora</name>
    <name type="common">Entomopathogenic nematode worm</name>
    <dbReference type="NCBI Taxonomy" id="37862"/>
    <lineage>
        <taxon>Eukaryota</taxon>
        <taxon>Metazoa</taxon>
        <taxon>Ecdysozoa</taxon>
        <taxon>Nematoda</taxon>
        <taxon>Chromadorea</taxon>
        <taxon>Rhabditida</taxon>
        <taxon>Rhabditina</taxon>
        <taxon>Rhabditomorpha</taxon>
        <taxon>Strongyloidea</taxon>
        <taxon>Heterorhabditidae</taxon>
        <taxon>Heterorhabditis</taxon>
    </lineage>
</organism>
<dbReference type="AlphaFoldDB" id="A0A1I7WP12"/>